<dbReference type="AlphaFoldDB" id="A0A3P5XXS2"/>
<keyword evidence="8" id="KW-0812">Transmembrane</keyword>
<dbReference type="PRINTS" id="PR00364">
    <property type="entry name" value="DISEASERSIST"/>
</dbReference>
<accession>A0A3P5XXS2</accession>
<dbReference type="SMART" id="SM00255">
    <property type="entry name" value="TIR"/>
    <property type="match status" value="1"/>
</dbReference>
<dbReference type="SUPFAM" id="SSF46785">
    <property type="entry name" value="Winged helix' DNA-binding domain"/>
    <property type="match status" value="1"/>
</dbReference>
<organism evidence="10">
    <name type="scientific">Brassica campestris</name>
    <name type="common">Field mustard</name>
    <dbReference type="NCBI Taxonomy" id="3711"/>
    <lineage>
        <taxon>Eukaryota</taxon>
        <taxon>Viridiplantae</taxon>
        <taxon>Streptophyta</taxon>
        <taxon>Embryophyta</taxon>
        <taxon>Tracheophyta</taxon>
        <taxon>Spermatophyta</taxon>
        <taxon>Magnoliopsida</taxon>
        <taxon>eudicotyledons</taxon>
        <taxon>Gunneridae</taxon>
        <taxon>Pentapetalae</taxon>
        <taxon>rosids</taxon>
        <taxon>malvids</taxon>
        <taxon>Brassicales</taxon>
        <taxon>Brassicaceae</taxon>
        <taxon>Brassiceae</taxon>
        <taxon>Brassica</taxon>
    </lineage>
</organism>
<dbReference type="SUPFAM" id="SSF52200">
    <property type="entry name" value="Toll/Interleukin receptor TIR domain"/>
    <property type="match status" value="1"/>
</dbReference>
<dbReference type="Pfam" id="PF01582">
    <property type="entry name" value="TIR"/>
    <property type="match status" value="1"/>
</dbReference>
<evidence type="ECO:0000256" key="7">
    <source>
        <dbReference type="ARBA" id="ARBA00047304"/>
    </source>
</evidence>
<comment type="catalytic activity">
    <reaction evidence="7">
        <text>NAD(+) + H2O = ADP-D-ribose + nicotinamide + H(+)</text>
        <dbReference type="Rhea" id="RHEA:16301"/>
        <dbReference type="ChEBI" id="CHEBI:15377"/>
        <dbReference type="ChEBI" id="CHEBI:15378"/>
        <dbReference type="ChEBI" id="CHEBI:17154"/>
        <dbReference type="ChEBI" id="CHEBI:57540"/>
        <dbReference type="ChEBI" id="CHEBI:57967"/>
        <dbReference type="EC" id="3.2.2.6"/>
    </reaction>
    <physiologicalReaction direction="left-to-right" evidence="7">
        <dbReference type="Rhea" id="RHEA:16302"/>
    </physiologicalReaction>
</comment>
<name>A0A3P5XXS2_BRACM</name>
<dbReference type="PROSITE" id="PS50104">
    <property type="entry name" value="TIR"/>
    <property type="match status" value="1"/>
</dbReference>
<keyword evidence="5" id="KW-0611">Plant defense</keyword>
<dbReference type="FunFam" id="1.10.8.430:FF:000002">
    <property type="entry name" value="Disease resistance protein (TIR-NBS-LRR class)"/>
    <property type="match status" value="1"/>
</dbReference>
<dbReference type="Gene3D" id="3.40.50.300">
    <property type="entry name" value="P-loop containing nucleotide triphosphate hydrolases"/>
    <property type="match status" value="1"/>
</dbReference>
<dbReference type="GO" id="GO:0043531">
    <property type="term" value="F:ADP binding"/>
    <property type="evidence" value="ECO:0007669"/>
    <property type="project" value="InterPro"/>
</dbReference>
<sequence length="996" mass="113262">MALSSSRSWRYNVFLSFHGPDVRSSYLSHLRKQLERNGIITFNDQEIERSQTIKPELTRAIQESRISIVVLSQNYASSSWCLNELVEILDCKETGQIVMTVFYKVNPSDVRKQIGGFGKAFKETCQGKTETEIQSWTKALTYVANIEGEHSLNWVNEADMIEKIATDVSNKLNASLSRDFDGMVGLEDHLGKMKSLLHLENNEAMIIGISGPAGIGKTTIARALFNQLSFSFPLRYFMGNVKGSYRRTDCDEHGLKLRLQEQLLRKILSQKRIKISHLNVIYERLGNQKVLIILDDVDHLEQLDALARDISWFGHGSRIIVTTEDQELLQQHGINNVYNVAFPSSEEALGIFCLSAFKQISPPDGFGRLVERAAELCSNLPLGLCVVGSSLRKKKEDEWEVVLHRLETSLDRDIERILKVGYDGLHEKDQALFLYIAVFFNYTKCDHLSAMLADLDERHGLKTLVDKSLICISTNGDIQMHKLLQQVGTQEIKRQEPWKRHILIDPYEICDVLQSNTGTGTVMGISFDITEISKVSISKKTFRRMCNLRFLRVYKRRIDKNVEVHIPEEMEFPHGLRLLHWKAYPSKCLPPTFHPEYLVELNMQHSQLEKLWEGTQPLTNLTKMNLSGSGNLKEVPDLSNDKNLKLLDLSGCMSLVEIPSSISNLHKLQELMMMFCINLEVIPEGLNLMSIETVNMVGCLRLRTFTPSFMSFNLRHIFLTRCEKLQSLPDIVSTELITLNANGCQSLQRVPNCFHSTKVALNFTKCFNLSQEARKSIIQKSFLDGRKYVGTRSSNKWARLPGWACLPGNEVPAEFNHRAKGNSLTILPESSDKPLYASAIFKICVVISPKNKVGSNLPKIICLRMNKFVCSCPCYDFQVYNKISMSSVFAHLSTEHLFVFLYVLDQKDHSLGVLSEILFKIESGPNFEITECGAQMWTEETPALETIECGAEETENVDEGKSRRSFWSCLLLCCFIICCIVIFAWGKKTIDFRFSV</sequence>
<keyword evidence="8" id="KW-1133">Transmembrane helix</keyword>
<protein>
    <recommendedName>
        <fullName evidence="1">ADP-ribosyl cyclase/cyclic ADP-ribose hydrolase</fullName>
        <ecNumber evidence="1">3.2.2.6</ecNumber>
    </recommendedName>
</protein>
<dbReference type="InterPro" id="IPR003593">
    <property type="entry name" value="AAA+_ATPase"/>
</dbReference>
<dbReference type="EC" id="3.2.2.6" evidence="1"/>
<dbReference type="SUPFAM" id="SSF52058">
    <property type="entry name" value="L domain-like"/>
    <property type="match status" value="1"/>
</dbReference>
<gene>
    <name evidence="10" type="ORF">BRAA09T37170Z</name>
</gene>
<evidence type="ECO:0000313" key="10">
    <source>
        <dbReference type="EMBL" id="VDC59559.1"/>
    </source>
</evidence>
<dbReference type="FunFam" id="3.40.50.300:FF:001002">
    <property type="entry name" value="Disease resistance protein (TIR-NBS-LRR class)"/>
    <property type="match status" value="1"/>
</dbReference>
<dbReference type="InterPro" id="IPR000157">
    <property type="entry name" value="TIR_dom"/>
</dbReference>
<reference evidence="10" key="1">
    <citation type="submission" date="2018-11" db="EMBL/GenBank/DDBJ databases">
        <authorList>
            <consortium name="Genoscope - CEA"/>
            <person name="William W."/>
        </authorList>
    </citation>
    <scope>NUCLEOTIDE SEQUENCE</scope>
</reference>
<dbReference type="FunFam" id="3.80.10.10:FF:000386">
    <property type="entry name" value="Disease resistance protein RPS4"/>
    <property type="match status" value="1"/>
</dbReference>
<evidence type="ECO:0000256" key="8">
    <source>
        <dbReference type="SAM" id="Phobius"/>
    </source>
</evidence>
<dbReference type="Pfam" id="PF00931">
    <property type="entry name" value="NB-ARC"/>
    <property type="match status" value="1"/>
</dbReference>
<dbReference type="EMBL" id="LR031568">
    <property type="protein sequence ID" value="VDC59559.1"/>
    <property type="molecule type" value="Genomic_DNA"/>
</dbReference>
<keyword evidence="6" id="KW-0520">NAD</keyword>
<dbReference type="InterPro" id="IPR044974">
    <property type="entry name" value="Disease_R_plants"/>
</dbReference>
<feature type="transmembrane region" description="Helical" evidence="8">
    <location>
        <begin position="965"/>
        <end position="985"/>
    </location>
</feature>
<dbReference type="Gene3D" id="1.10.8.430">
    <property type="entry name" value="Helical domain of apoptotic protease-activating factors"/>
    <property type="match status" value="1"/>
</dbReference>
<evidence type="ECO:0000256" key="5">
    <source>
        <dbReference type="ARBA" id="ARBA00022821"/>
    </source>
</evidence>
<feature type="domain" description="TIR" evidence="9">
    <location>
        <begin position="9"/>
        <end position="172"/>
    </location>
</feature>
<dbReference type="SUPFAM" id="SSF52540">
    <property type="entry name" value="P-loop containing nucleoside triphosphate hydrolases"/>
    <property type="match status" value="1"/>
</dbReference>
<dbReference type="PANTHER" id="PTHR11017:SF525">
    <property type="entry name" value="TIR DOMAIN-CONTAINING PROTEIN"/>
    <property type="match status" value="1"/>
</dbReference>
<evidence type="ECO:0000256" key="2">
    <source>
        <dbReference type="ARBA" id="ARBA00022614"/>
    </source>
</evidence>
<dbReference type="GO" id="GO:0006952">
    <property type="term" value="P:defense response"/>
    <property type="evidence" value="ECO:0007669"/>
    <property type="project" value="UniProtKB-KW"/>
</dbReference>
<keyword evidence="4" id="KW-0378">Hydrolase</keyword>
<dbReference type="GO" id="GO:0007165">
    <property type="term" value="P:signal transduction"/>
    <property type="evidence" value="ECO:0007669"/>
    <property type="project" value="InterPro"/>
</dbReference>
<dbReference type="Gene3D" id="3.80.10.10">
    <property type="entry name" value="Ribonuclease Inhibitor"/>
    <property type="match status" value="1"/>
</dbReference>
<dbReference type="GO" id="GO:0061809">
    <property type="term" value="F:NAD+ nucleosidase activity, cyclic ADP-ribose generating"/>
    <property type="evidence" value="ECO:0007669"/>
    <property type="project" value="UniProtKB-EC"/>
</dbReference>
<keyword evidence="8" id="KW-0472">Membrane</keyword>
<dbReference type="FunFam" id="3.40.50.10140:FF:000007">
    <property type="entry name" value="Disease resistance protein (TIR-NBS-LRR class)"/>
    <property type="match status" value="1"/>
</dbReference>
<dbReference type="InterPro" id="IPR032675">
    <property type="entry name" value="LRR_dom_sf"/>
</dbReference>
<dbReference type="SMART" id="SM00382">
    <property type="entry name" value="AAA"/>
    <property type="match status" value="1"/>
</dbReference>
<evidence type="ECO:0000256" key="3">
    <source>
        <dbReference type="ARBA" id="ARBA00022737"/>
    </source>
</evidence>
<dbReference type="InterPro" id="IPR036390">
    <property type="entry name" value="WH_DNA-bd_sf"/>
</dbReference>
<evidence type="ECO:0000256" key="1">
    <source>
        <dbReference type="ARBA" id="ARBA00011982"/>
    </source>
</evidence>
<dbReference type="Pfam" id="PF07725">
    <property type="entry name" value="LRR_3"/>
    <property type="match status" value="1"/>
</dbReference>
<dbReference type="InterPro" id="IPR002182">
    <property type="entry name" value="NB-ARC"/>
</dbReference>
<evidence type="ECO:0000256" key="6">
    <source>
        <dbReference type="ARBA" id="ARBA00023027"/>
    </source>
</evidence>
<dbReference type="InterPro" id="IPR027417">
    <property type="entry name" value="P-loop_NTPase"/>
</dbReference>
<dbReference type="Pfam" id="PF23282">
    <property type="entry name" value="WHD_ROQ1"/>
    <property type="match status" value="1"/>
</dbReference>
<dbReference type="PANTHER" id="PTHR11017">
    <property type="entry name" value="LEUCINE-RICH REPEAT-CONTAINING PROTEIN"/>
    <property type="match status" value="1"/>
</dbReference>
<evidence type="ECO:0000256" key="4">
    <source>
        <dbReference type="ARBA" id="ARBA00022801"/>
    </source>
</evidence>
<keyword evidence="2" id="KW-0433">Leucine-rich repeat</keyword>
<keyword evidence="3" id="KW-0677">Repeat</keyword>
<dbReference type="Gene3D" id="3.40.50.10140">
    <property type="entry name" value="Toll/interleukin-1 receptor homology (TIR) domain"/>
    <property type="match status" value="1"/>
</dbReference>
<dbReference type="InterPro" id="IPR042197">
    <property type="entry name" value="Apaf_helical"/>
</dbReference>
<dbReference type="InterPro" id="IPR035897">
    <property type="entry name" value="Toll_tir_struct_dom_sf"/>
</dbReference>
<evidence type="ECO:0000259" key="9">
    <source>
        <dbReference type="PROSITE" id="PS50104"/>
    </source>
</evidence>
<dbReference type="InterPro" id="IPR011713">
    <property type="entry name" value="Leu-rich_rpt_3"/>
</dbReference>
<proteinExistence type="predicted"/>
<dbReference type="InterPro" id="IPR058192">
    <property type="entry name" value="WHD_ROQ1-like"/>
</dbReference>